<protein>
    <submittedName>
        <fullName evidence="2">Uncharacterized protein</fullName>
    </submittedName>
</protein>
<feature type="transmembrane region" description="Helical" evidence="1">
    <location>
        <begin position="90"/>
        <end position="121"/>
    </location>
</feature>
<organism evidence="2">
    <name type="scientific">Longilinea arvoryzae</name>
    <dbReference type="NCBI Taxonomy" id="360412"/>
    <lineage>
        <taxon>Bacteria</taxon>
        <taxon>Bacillati</taxon>
        <taxon>Chloroflexota</taxon>
        <taxon>Anaerolineae</taxon>
        <taxon>Anaerolineales</taxon>
        <taxon>Anaerolineaceae</taxon>
        <taxon>Longilinea</taxon>
    </lineage>
</organism>
<keyword evidence="1" id="KW-1133">Transmembrane helix</keyword>
<name>A0A0S7BGT9_9CHLR</name>
<dbReference type="AlphaFoldDB" id="A0A0S7BGT9"/>
<evidence type="ECO:0000313" key="2">
    <source>
        <dbReference type="EMBL" id="GAP13051.1"/>
    </source>
</evidence>
<proteinExistence type="predicted"/>
<accession>A0A0S7BGT9</accession>
<sequence>MTEESTPTIQKNPMDVLQLQASRLVEINQAQQEQIGLLKSQNEQLNLILQASAKPAGASAPTHVKIVNIDISFWDLVGFLIKLTFAWIPALLVVGIITLLISLIFGGLFGSFLGGIFGGLFNGY</sequence>
<keyword evidence="3" id="KW-1185">Reference proteome</keyword>
<dbReference type="Proteomes" id="UP000055060">
    <property type="component" value="Unassembled WGS sequence"/>
</dbReference>
<dbReference type="EMBL" id="DF967972">
    <property type="protein sequence ID" value="GAP13051.1"/>
    <property type="molecule type" value="Genomic_DNA"/>
</dbReference>
<evidence type="ECO:0000256" key="1">
    <source>
        <dbReference type="SAM" id="Phobius"/>
    </source>
</evidence>
<reference evidence="2" key="1">
    <citation type="submission" date="2015-07" db="EMBL/GenBank/DDBJ databases">
        <title>Draft Genome Sequences of Anaerolinea thermolimosa IMO-1, Bellilinea caldifistulae GOMI-1, Leptolinea tardivitalis YMTK-2, Levilinea saccharolytica KIBI-1,Longilinea arvoryzae KOME-1, Previously Described as Members of the Anaerolineaceae (Chloroflexi).</title>
        <authorList>
            <person name="Sekiguchi Y."/>
            <person name="Ohashi A."/>
            <person name="Matsuura N."/>
            <person name="Tourlousse M.D."/>
        </authorList>
    </citation>
    <scope>NUCLEOTIDE SEQUENCE [LARGE SCALE GENOMIC DNA]</scope>
    <source>
        <strain evidence="2">KOME-1</strain>
    </source>
</reference>
<gene>
    <name evidence="2" type="ORF">LARV_00793</name>
</gene>
<evidence type="ECO:0000313" key="3">
    <source>
        <dbReference type="Proteomes" id="UP000055060"/>
    </source>
</evidence>
<keyword evidence="1" id="KW-0472">Membrane</keyword>
<dbReference type="RefSeq" id="WP_075072417.1">
    <property type="nucleotide sequence ID" value="NZ_DF967972.1"/>
</dbReference>
<keyword evidence="1" id="KW-0812">Transmembrane</keyword>